<reference evidence="2" key="1">
    <citation type="journal article" date="2020" name="Stud. Mycol.">
        <title>101 Dothideomycetes genomes: a test case for predicting lifestyles and emergence of pathogens.</title>
        <authorList>
            <person name="Haridas S."/>
            <person name="Albert R."/>
            <person name="Binder M."/>
            <person name="Bloem J."/>
            <person name="Labutti K."/>
            <person name="Salamov A."/>
            <person name="Andreopoulos B."/>
            <person name="Baker S."/>
            <person name="Barry K."/>
            <person name="Bills G."/>
            <person name="Bluhm B."/>
            <person name="Cannon C."/>
            <person name="Castanera R."/>
            <person name="Culley D."/>
            <person name="Daum C."/>
            <person name="Ezra D."/>
            <person name="Gonzalez J."/>
            <person name="Henrissat B."/>
            <person name="Kuo A."/>
            <person name="Liang C."/>
            <person name="Lipzen A."/>
            <person name="Lutzoni F."/>
            <person name="Magnuson J."/>
            <person name="Mondo S."/>
            <person name="Nolan M."/>
            <person name="Ohm R."/>
            <person name="Pangilinan J."/>
            <person name="Park H.-J."/>
            <person name="Ramirez L."/>
            <person name="Alfaro M."/>
            <person name="Sun H."/>
            <person name="Tritt A."/>
            <person name="Yoshinaga Y."/>
            <person name="Zwiers L.-H."/>
            <person name="Turgeon B."/>
            <person name="Goodwin S."/>
            <person name="Spatafora J."/>
            <person name="Crous P."/>
            <person name="Grigoriev I."/>
        </authorList>
    </citation>
    <scope>NUCLEOTIDE SEQUENCE</scope>
    <source>
        <strain evidence="2">CBS 207.26</strain>
    </source>
</reference>
<keyword evidence="1" id="KW-0472">Membrane</keyword>
<protein>
    <submittedName>
        <fullName evidence="2">Uncharacterized protein</fullName>
    </submittedName>
</protein>
<dbReference type="AlphaFoldDB" id="A0A6A6DKP7"/>
<dbReference type="Proteomes" id="UP000800200">
    <property type="component" value="Unassembled WGS sequence"/>
</dbReference>
<name>A0A6A6DKP7_9PEZI</name>
<sequence>MPSLAAYTIYAFGLTSFVFGTLSLISPESSLSTLELPSACIPVTNGTNLAAIAVGIYYTLAAYQENMAFFNLTVPMRLLTTMVFWNQGGPWRGPAAWEGVGALLTWLALVLG</sequence>
<feature type="transmembrane region" description="Helical" evidence="1">
    <location>
        <begin position="46"/>
        <end position="63"/>
    </location>
</feature>
<keyword evidence="1" id="KW-0812">Transmembrane</keyword>
<gene>
    <name evidence="2" type="ORF">K469DRAFT_597641</name>
</gene>
<accession>A0A6A6DKP7</accession>
<keyword evidence="1" id="KW-1133">Transmembrane helix</keyword>
<organism evidence="2 3">
    <name type="scientific">Zopfia rhizophila CBS 207.26</name>
    <dbReference type="NCBI Taxonomy" id="1314779"/>
    <lineage>
        <taxon>Eukaryota</taxon>
        <taxon>Fungi</taxon>
        <taxon>Dikarya</taxon>
        <taxon>Ascomycota</taxon>
        <taxon>Pezizomycotina</taxon>
        <taxon>Dothideomycetes</taxon>
        <taxon>Dothideomycetes incertae sedis</taxon>
        <taxon>Zopfiaceae</taxon>
        <taxon>Zopfia</taxon>
    </lineage>
</organism>
<evidence type="ECO:0000313" key="3">
    <source>
        <dbReference type="Proteomes" id="UP000800200"/>
    </source>
</evidence>
<dbReference type="OrthoDB" id="10042947at2759"/>
<evidence type="ECO:0000256" key="1">
    <source>
        <dbReference type="SAM" id="Phobius"/>
    </source>
</evidence>
<feature type="transmembrane region" description="Helical" evidence="1">
    <location>
        <begin position="7"/>
        <end position="26"/>
    </location>
</feature>
<proteinExistence type="predicted"/>
<dbReference type="EMBL" id="ML994670">
    <property type="protein sequence ID" value="KAF2179002.1"/>
    <property type="molecule type" value="Genomic_DNA"/>
</dbReference>
<evidence type="ECO:0000313" key="2">
    <source>
        <dbReference type="EMBL" id="KAF2179002.1"/>
    </source>
</evidence>
<keyword evidence="3" id="KW-1185">Reference proteome</keyword>